<name>A0ABW8YVT8_9FLAO</name>
<sequence>MGQDINDNDQDRDMQLPFKHIDQHSYSIIYIPAPAVEQIVFVKHKSAEKKIMQQKNLHSFVLFTSLLRPPRNLYNLI</sequence>
<accession>A0ABW8YVT8</accession>
<dbReference type="Proteomes" id="UP001629156">
    <property type="component" value="Unassembled WGS sequence"/>
</dbReference>
<reference evidence="1 2" key="1">
    <citation type="submission" date="2024-06" db="EMBL/GenBank/DDBJ databases">
        <authorList>
            <person name="Kaempfer P."/>
            <person name="Viver T."/>
        </authorList>
    </citation>
    <scope>NUCLEOTIDE SEQUENCE [LARGE SCALE GENOMIC DNA]</scope>
    <source>
        <strain evidence="1 2">ST-119</strain>
    </source>
</reference>
<comment type="caution">
    <text evidence="1">The sequence shown here is derived from an EMBL/GenBank/DDBJ whole genome shotgun (WGS) entry which is preliminary data.</text>
</comment>
<dbReference type="EMBL" id="JBELPZ010000002">
    <property type="protein sequence ID" value="MFL9843472.1"/>
    <property type="molecule type" value="Genomic_DNA"/>
</dbReference>
<evidence type="ECO:0000313" key="2">
    <source>
        <dbReference type="Proteomes" id="UP001629156"/>
    </source>
</evidence>
<protein>
    <submittedName>
        <fullName evidence="1">Uncharacterized protein</fullName>
    </submittedName>
</protein>
<keyword evidence="2" id="KW-1185">Reference proteome</keyword>
<organism evidence="1 2">
    <name type="scientific">Flavobacterium rhizosphaerae</name>
    <dbReference type="NCBI Taxonomy" id="3163298"/>
    <lineage>
        <taxon>Bacteria</taxon>
        <taxon>Pseudomonadati</taxon>
        <taxon>Bacteroidota</taxon>
        <taxon>Flavobacteriia</taxon>
        <taxon>Flavobacteriales</taxon>
        <taxon>Flavobacteriaceae</taxon>
        <taxon>Flavobacterium</taxon>
    </lineage>
</organism>
<dbReference type="RefSeq" id="WP_408083723.1">
    <property type="nucleotide sequence ID" value="NZ_JBELPZ010000002.1"/>
</dbReference>
<gene>
    <name evidence="1" type="ORF">ABS766_03460</name>
</gene>
<proteinExistence type="predicted"/>
<evidence type="ECO:0000313" key="1">
    <source>
        <dbReference type="EMBL" id="MFL9843472.1"/>
    </source>
</evidence>